<dbReference type="Pfam" id="PF00561">
    <property type="entry name" value="Abhydrolase_1"/>
    <property type="match status" value="1"/>
</dbReference>
<accession>A0ABU0FM77</accession>
<sequence length="303" mass="33826">MMPDTAFPIRRVRTPVLDIAYEEHGPADGEVVILLHGFPYDPRGYDEAAPMLAEKGRRVIVPYLRGYGPTRFLSPHTLRSGQQAALARDLLDLMDALSIRQAALAGYDWGGRAACIVAALWPERARCLVTGDGYNIQDIPGSVRPLAPEMEYRLWYQYYFNTERGRDGLAANRRPLCQLLWQLWSPSWRFEQATYDRTAASFDNSDFVDVVIHSYRHRYGYVAGDPSLEAIERDLARQPAISVPTIALYGADDGVAPPDEGEGDPIRFPRLHARRVLPGVGHNIPQEAPGEVVRALEELLSGG</sequence>
<evidence type="ECO:0000259" key="2">
    <source>
        <dbReference type="Pfam" id="PF00561"/>
    </source>
</evidence>
<feature type="domain" description="AB hydrolase-1" evidence="2">
    <location>
        <begin position="31"/>
        <end position="285"/>
    </location>
</feature>
<evidence type="ECO:0000256" key="1">
    <source>
        <dbReference type="ARBA" id="ARBA00022801"/>
    </source>
</evidence>
<organism evidence="3 4">
    <name type="scientific">Labrys monachus</name>
    <dbReference type="NCBI Taxonomy" id="217067"/>
    <lineage>
        <taxon>Bacteria</taxon>
        <taxon>Pseudomonadati</taxon>
        <taxon>Pseudomonadota</taxon>
        <taxon>Alphaproteobacteria</taxon>
        <taxon>Hyphomicrobiales</taxon>
        <taxon>Xanthobacteraceae</taxon>
        <taxon>Labrys</taxon>
    </lineage>
</organism>
<proteinExistence type="predicted"/>
<dbReference type="Gene3D" id="3.40.50.1820">
    <property type="entry name" value="alpha/beta hydrolase"/>
    <property type="match status" value="1"/>
</dbReference>
<keyword evidence="1" id="KW-0378">Hydrolase</keyword>
<dbReference type="InterPro" id="IPR029058">
    <property type="entry name" value="AB_hydrolase_fold"/>
</dbReference>
<reference evidence="3 4" key="1">
    <citation type="submission" date="2023-07" db="EMBL/GenBank/DDBJ databases">
        <title>Genomic Encyclopedia of Type Strains, Phase IV (KMG-IV): sequencing the most valuable type-strain genomes for metagenomic binning, comparative biology and taxonomic classification.</title>
        <authorList>
            <person name="Goeker M."/>
        </authorList>
    </citation>
    <scope>NUCLEOTIDE SEQUENCE [LARGE SCALE GENOMIC DNA]</scope>
    <source>
        <strain evidence="3 4">DSM 5896</strain>
    </source>
</reference>
<dbReference type="Proteomes" id="UP001237448">
    <property type="component" value="Unassembled WGS sequence"/>
</dbReference>
<dbReference type="EMBL" id="JAUSVK010000001">
    <property type="protein sequence ID" value="MDQ0395616.1"/>
    <property type="molecule type" value="Genomic_DNA"/>
</dbReference>
<dbReference type="RefSeq" id="WP_307434557.1">
    <property type="nucleotide sequence ID" value="NZ_JAUSVK010000001.1"/>
</dbReference>
<dbReference type="SUPFAM" id="SSF53474">
    <property type="entry name" value="alpha/beta-Hydrolases"/>
    <property type="match status" value="1"/>
</dbReference>
<comment type="caution">
    <text evidence="3">The sequence shown here is derived from an EMBL/GenBank/DDBJ whole genome shotgun (WGS) entry which is preliminary data.</text>
</comment>
<dbReference type="InterPro" id="IPR000639">
    <property type="entry name" value="Epox_hydrolase-like"/>
</dbReference>
<dbReference type="PRINTS" id="PR00412">
    <property type="entry name" value="EPOXHYDRLASE"/>
</dbReference>
<evidence type="ECO:0000313" key="3">
    <source>
        <dbReference type="EMBL" id="MDQ0395616.1"/>
    </source>
</evidence>
<evidence type="ECO:0000313" key="4">
    <source>
        <dbReference type="Proteomes" id="UP001237448"/>
    </source>
</evidence>
<dbReference type="InterPro" id="IPR000073">
    <property type="entry name" value="AB_hydrolase_1"/>
</dbReference>
<protein>
    <submittedName>
        <fullName evidence="3">Pimeloyl-ACP methyl ester carboxylesterase</fullName>
    </submittedName>
</protein>
<keyword evidence="4" id="KW-1185">Reference proteome</keyword>
<dbReference type="PANTHER" id="PTHR43329">
    <property type="entry name" value="EPOXIDE HYDROLASE"/>
    <property type="match status" value="1"/>
</dbReference>
<gene>
    <name evidence="3" type="ORF">J3R73_005408</name>
</gene>
<name>A0ABU0FM77_9HYPH</name>